<dbReference type="Pfam" id="PF02589">
    <property type="entry name" value="LUD_dom"/>
    <property type="match status" value="1"/>
</dbReference>
<dbReference type="EMBL" id="AP025593">
    <property type="protein sequence ID" value="BDG17341.1"/>
    <property type="molecule type" value="Genomic_DNA"/>
</dbReference>
<evidence type="ECO:0000256" key="4">
    <source>
        <dbReference type="ARBA" id="ARBA00022737"/>
    </source>
</evidence>
<keyword evidence="2" id="KW-0004">4Fe-4S</keyword>
<dbReference type="InterPro" id="IPR024185">
    <property type="entry name" value="FTHF_cligase-like_sf"/>
</dbReference>
<keyword evidence="1" id="KW-0813">Transport</keyword>
<evidence type="ECO:0000313" key="9">
    <source>
        <dbReference type="EMBL" id="APD09390.1"/>
    </source>
</evidence>
<dbReference type="Proteomes" id="UP000831120">
    <property type="component" value="Chromosome"/>
</dbReference>
<dbReference type="SUPFAM" id="SSF46548">
    <property type="entry name" value="alpha-helical ferredoxin"/>
    <property type="match status" value="1"/>
</dbReference>
<name>A0A1J0LSU6_THEBO</name>
<organism evidence="9 11">
    <name type="scientific">Thermus brockianus</name>
    <dbReference type="NCBI Taxonomy" id="56956"/>
    <lineage>
        <taxon>Bacteria</taxon>
        <taxon>Thermotogati</taxon>
        <taxon>Deinococcota</taxon>
        <taxon>Deinococci</taxon>
        <taxon>Thermales</taxon>
        <taxon>Thermaceae</taxon>
        <taxon>Thermus</taxon>
    </lineage>
</organism>
<keyword evidence="6" id="KW-0408">Iron</keyword>
<dbReference type="OrthoDB" id="9782337at2"/>
<gene>
    <name evidence="9" type="ORF">A0O31_01255</name>
    <name evidence="10" type="ORF">TbrSNM41_20750</name>
</gene>
<reference evidence="10 12" key="3">
    <citation type="journal article" date="2022" name="Microbiol. Resour. Announc.">
        <title>Complete Genome Sequences of Thermus Strains Isolated from Senami Hot Spring in Japan.</title>
        <authorList>
            <person name="Miyazaki K."/>
        </authorList>
    </citation>
    <scope>NUCLEOTIDE SEQUENCE [LARGE SCALE GENOMIC DNA]</scope>
    <source>
        <strain evidence="10 12">SNM4-1</strain>
    </source>
</reference>
<evidence type="ECO:0000256" key="6">
    <source>
        <dbReference type="ARBA" id="ARBA00023004"/>
    </source>
</evidence>
<dbReference type="GO" id="GO:0006089">
    <property type="term" value="P:lactate metabolic process"/>
    <property type="evidence" value="ECO:0007669"/>
    <property type="project" value="InterPro"/>
</dbReference>
<keyword evidence="3" id="KW-0479">Metal-binding</keyword>
<keyword evidence="12" id="KW-1185">Reference proteome</keyword>
<dbReference type="Proteomes" id="UP000182993">
    <property type="component" value="Chromosome"/>
</dbReference>
<dbReference type="RefSeq" id="WP_071677100.1">
    <property type="nucleotide sequence ID" value="NZ_AP025593.1"/>
</dbReference>
<reference evidence="11" key="1">
    <citation type="submission" date="2016-06" db="EMBL/GenBank/DDBJ databases">
        <title>Whole genome sequencing of Thermus brockianus strain GE-1.</title>
        <authorList>
            <person name="Schaefers C."/>
            <person name="Blank S."/>
            <person name="Wiebusch S."/>
            <person name="Elleuche S."/>
            <person name="Antranikian G."/>
        </authorList>
    </citation>
    <scope>NUCLEOTIDE SEQUENCE [LARGE SCALE GENOMIC DNA]</scope>
    <source>
        <strain evidence="11">GE-1</strain>
    </source>
</reference>
<keyword evidence="7" id="KW-0411">Iron-sulfur</keyword>
<evidence type="ECO:0000256" key="5">
    <source>
        <dbReference type="ARBA" id="ARBA00022982"/>
    </source>
</evidence>
<evidence type="ECO:0000256" key="3">
    <source>
        <dbReference type="ARBA" id="ARBA00022723"/>
    </source>
</evidence>
<keyword evidence="4" id="KW-0677">Repeat</keyword>
<dbReference type="Gene3D" id="1.10.1060.10">
    <property type="entry name" value="Alpha-helical ferredoxin"/>
    <property type="match status" value="1"/>
</dbReference>
<dbReference type="Pfam" id="PF13183">
    <property type="entry name" value="Fer4_8"/>
    <property type="match status" value="1"/>
</dbReference>
<evidence type="ECO:0000259" key="8">
    <source>
        <dbReference type="PROSITE" id="PS51379"/>
    </source>
</evidence>
<protein>
    <submittedName>
        <fullName evidence="10">Iron-sulfur cluster-binding protein</fullName>
    </submittedName>
    <submittedName>
        <fullName evidence="9">Iron-sulfur protein</fullName>
    </submittedName>
</protein>
<keyword evidence="5" id="KW-0249">Electron transport</keyword>
<dbReference type="AlphaFoldDB" id="A0A1J0LSU6"/>
<sequence>MRAKARLYPQEAARLLREKPGVRQAVTGATLHFDRNRLKAYAEVPIEEWRNRAKAVKEHVLSHLDQYLELAEKRLRENGVQVHYAEEPEDAHRLLREIVRRHGVKRAVKAKSMLTEELGVNPLLASLGVEVYETDLGEYLIQLLGEPPSHIVGPAIHLSLEGIQKLFHERFGTPLDAAPEALAQVARKVLREAFLTAELGISGANFLVAETGTLALMENEGNIRLSTSLPKVHVAFVGIEKLLPRFQDLALFLPLTARAATGQRLSTFVSLIQGPAQAGEEGPKEVHVVFVDHGRTALLADPEAWETLRCLRCGACLNACPVYRQTGGHPYGYVYSGPIGAVLDPGLLSLEEAYPLPYASTLCGACLEACPVKIPIPKLLLTWRHRAVAEGLSPAWEKAALAAFRKVMESPALYRLFSKALRGLPPPQDLLPLLRAWTEGRGPLKPSPKPFHALWKELKEEDGR</sequence>
<dbReference type="InterPro" id="IPR009051">
    <property type="entry name" value="Helical_ferredxn"/>
</dbReference>
<dbReference type="Pfam" id="PF11870">
    <property type="entry name" value="LutB_C"/>
    <property type="match status" value="1"/>
</dbReference>
<dbReference type="EMBL" id="CP016312">
    <property type="protein sequence ID" value="APD09390.1"/>
    <property type="molecule type" value="Genomic_DNA"/>
</dbReference>
<dbReference type="SUPFAM" id="SSF100950">
    <property type="entry name" value="NagB/RpiA/CoA transferase-like"/>
    <property type="match status" value="1"/>
</dbReference>
<dbReference type="PANTHER" id="PTHR47153:SF2">
    <property type="entry name" value="LACTATE UTILIZATION PROTEIN B"/>
    <property type="match status" value="1"/>
</dbReference>
<dbReference type="InterPro" id="IPR017900">
    <property type="entry name" value="4Fe4S_Fe_S_CS"/>
</dbReference>
<dbReference type="NCBIfam" id="TIGR00273">
    <property type="entry name" value="LutB/LldF family L-lactate oxidation iron-sulfur protein"/>
    <property type="match status" value="1"/>
</dbReference>
<dbReference type="GO" id="GO:0051539">
    <property type="term" value="F:4 iron, 4 sulfur cluster binding"/>
    <property type="evidence" value="ECO:0007669"/>
    <property type="project" value="UniProtKB-KW"/>
</dbReference>
<evidence type="ECO:0000256" key="7">
    <source>
        <dbReference type="ARBA" id="ARBA00023014"/>
    </source>
</evidence>
<evidence type="ECO:0000256" key="1">
    <source>
        <dbReference type="ARBA" id="ARBA00022448"/>
    </source>
</evidence>
<dbReference type="STRING" id="56956.A0O31_01255"/>
<dbReference type="PANTHER" id="PTHR47153">
    <property type="entry name" value="LACTATE UTILIZATION PROTEIN B"/>
    <property type="match status" value="1"/>
</dbReference>
<evidence type="ECO:0000313" key="12">
    <source>
        <dbReference type="Proteomes" id="UP000831120"/>
    </source>
</evidence>
<dbReference type="GO" id="GO:0046872">
    <property type="term" value="F:metal ion binding"/>
    <property type="evidence" value="ECO:0007669"/>
    <property type="project" value="UniProtKB-KW"/>
</dbReference>
<dbReference type="PROSITE" id="PS00198">
    <property type="entry name" value="4FE4S_FER_1"/>
    <property type="match status" value="1"/>
</dbReference>
<accession>A0A1J0LSU6</accession>
<dbReference type="PROSITE" id="PS51379">
    <property type="entry name" value="4FE4S_FER_2"/>
    <property type="match status" value="1"/>
</dbReference>
<dbReference type="InterPro" id="IPR024569">
    <property type="entry name" value="LutB_C"/>
</dbReference>
<reference evidence="9" key="2">
    <citation type="journal article" date="2017" name="Stand. Genomic Sci.">
        <title>Complete genome sequence of Thermus brockianus GE-1 reveals key enzymes of xylan/xylose metabolism.</title>
        <authorList>
            <person name="Schaefers C."/>
            <person name="Blank S."/>
            <person name="Wiebusch S."/>
            <person name="Elleuche S."/>
            <person name="Antranikian G."/>
        </authorList>
    </citation>
    <scope>NUCLEOTIDE SEQUENCE</scope>
    <source>
        <strain evidence="9">GE-1</strain>
    </source>
</reference>
<dbReference type="KEGG" id="tbc:A0O31_01255"/>
<dbReference type="InterPro" id="IPR017896">
    <property type="entry name" value="4Fe4S_Fe-S-bd"/>
</dbReference>
<proteinExistence type="predicted"/>
<dbReference type="InterPro" id="IPR037171">
    <property type="entry name" value="NagB/RpiA_transferase-like"/>
</dbReference>
<dbReference type="Gene3D" id="3.40.50.10420">
    <property type="entry name" value="NagB/RpiA/CoA transferase-like"/>
    <property type="match status" value="1"/>
</dbReference>
<evidence type="ECO:0000313" key="11">
    <source>
        <dbReference type="Proteomes" id="UP000182993"/>
    </source>
</evidence>
<evidence type="ECO:0000313" key="10">
    <source>
        <dbReference type="EMBL" id="BDG17341.1"/>
    </source>
</evidence>
<dbReference type="InterPro" id="IPR003741">
    <property type="entry name" value="LUD_dom"/>
</dbReference>
<dbReference type="InterPro" id="IPR004452">
    <property type="entry name" value="LutB/LldF"/>
</dbReference>
<feature type="domain" description="4Fe-4S ferredoxin-type" evidence="8">
    <location>
        <begin position="301"/>
        <end position="322"/>
    </location>
</feature>
<evidence type="ECO:0000256" key="2">
    <source>
        <dbReference type="ARBA" id="ARBA00022485"/>
    </source>
</evidence>